<keyword evidence="3" id="KW-1185">Reference proteome</keyword>
<comment type="caution">
    <text evidence="2">The sequence shown here is derived from an EMBL/GenBank/DDBJ whole genome shotgun (WGS) entry which is preliminary data.</text>
</comment>
<organism evidence="2 3">
    <name type="scientific">Saguinus oedipus</name>
    <name type="common">Cotton-top tamarin</name>
    <name type="synonym">Oedipomidas oedipus</name>
    <dbReference type="NCBI Taxonomy" id="9490"/>
    <lineage>
        <taxon>Eukaryota</taxon>
        <taxon>Metazoa</taxon>
        <taxon>Chordata</taxon>
        <taxon>Craniata</taxon>
        <taxon>Vertebrata</taxon>
        <taxon>Euteleostomi</taxon>
        <taxon>Mammalia</taxon>
        <taxon>Eutheria</taxon>
        <taxon>Euarchontoglires</taxon>
        <taxon>Primates</taxon>
        <taxon>Haplorrhini</taxon>
        <taxon>Platyrrhini</taxon>
        <taxon>Cebidae</taxon>
        <taxon>Callitrichinae</taxon>
        <taxon>Saguinus</taxon>
    </lineage>
</organism>
<evidence type="ECO:0000313" key="2">
    <source>
        <dbReference type="EMBL" id="KAK2093631.1"/>
    </source>
</evidence>
<reference evidence="2 3" key="1">
    <citation type="submission" date="2023-05" db="EMBL/GenBank/DDBJ databases">
        <title>B98-5 Cell Line De Novo Hybrid Assembly: An Optical Mapping Approach.</title>
        <authorList>
            <person name="Kananen K."/>
            <person name="Auerbach J.A."/>
            <person name="Kautto E."/>
            <person name="Blachly J.S."/>
        </authorList>
    </citation>
    <scope>NUCLEOTIDE SEQUENCE [LARGE SCALE GENOMIC DNA]</scope>
    <source>
        <strain evidence="2">B95-8</strain>
        <tissue evidence="2">Cell line</tissue>
    </source>
</reference>
<sequence>MSQVPAPPPPPPSAHAAAGPLILPVPTSFPSSSGLHAITRHHDLLRASWITLKPECRQATRALASAKTP</sequence>
<feature type="compositionally biased region" description="Pro residues" evidence="1">
    <location>
        <begin position="1"/>
        <end position="13"/>
    </location>
</feature>
<feature type="non-terminal residue" evidence="2">
    <location>
        <position position="69"/>
    </location>
</feature>
<proteinExistence type="predicted"/>
<evidence type="ECO:0000256" key="1">
    <source>
        <dbReference type="SAM" id="MobiDB-lite"/>
    </source>
</evidence>
<gene>
    <name evidence="2" type="ORF">P7K49_027369</name>
</gene>
<feature type="region of interest" description="Disordered" evidence="1">
    <location>
        <begin position="1"/>
        <end position="20"/>
    </location>
</feature>
<dbReference type="EMBL" id="JASSZA010000014">
    <property type="protein sequence ID" value="KAK2093631.1"/>
    <property type="molecule type" value="Genomic_DNA"/>
</dbReference>
<name>A0ABQ9U9F2_SAGOE</name>
<evidence type="ECO:0000313" key="3">
    <source>
        <dbReference type="Proteomes" id="UP001266305"/>
    </source>
</evidence>
<protein>
    <submittedName>
        <fullName evidence="2">Uncharacterized protein</fullName>
    </submittedName>
</protein>
<accession>A0ABQ9U9F2</accession>
<dbReference type="Proteomes" id="UP001266305">
    <property type="component" value="Unassembled WGS sequence"/>
</dbReference>